<dbReference type="Proteomes" id="UP000094622">
    <property type="component" value="Unassembled WGS sequence"/>
</dbReference>
<dbReference type="AlphaFoldDB" id="A0A1E3GNG6"/>
<keyword evidence="3" id="KW-1185">Reference proteome</keyword>
<evidence type="ECO:0000256" key="1">
    <source>
        <dbReference type="SAM" id="Phobius"/>
    </source>
</evidence>
<name>A0A1E3GNG6_9HYPH</name>
<accession>A0A1E3GNG6</accession>
<keyword evidence="1" id="KW-1133">Transmembrane helix</keyword>
<dbReference type="EMBL" id="MCRJ01000269">
    <property type="protein sequence ID" value="ODN65574.1"/>
    <property type="molecule type" value="Genomic_DNA"/>
</dbReference>
<reference evidence="2 3" key="1">
    <citation type="submission" date="2016-07" db="EMBL/GenBank/DDBJ databases">
        <title>Draft Genome Sequence of Methylobrevis pamukkalensis PK2.</title>
        <authorList>
            <person name="Vasilenko O.V."/>
            <person name="Doronina N.V."/>
            <person name="Shmareva M.N."/>
            <person name="Tarlachkov S.V."/>
            <person name="Mustakhimov I."/>
            <person name="Trotsenko Y.A."/>
        </authorList>
    </citation>
    <scope>NUCLEOTIDE SEQUENCE [LARGE SCALE GENOMIC DNA]</scope>
    <source>
        <strain evidence="2 3">PK2</strain>
    </source>
</reference>
<keyword evidence="1" id="KW-0812">Transmembrane</keyword>
<sequence length="104" mass="11025">MTARTKPANVTAAAERSIRRHLVIGLATVALLGGGIGGLAATTELSGAVIAPGVFVVDSYVKKVQHPTGGIIGELDVRNGQKVEAGQLLARLETRRPWRGWRSW</sequence>
<protein>
    <submittedName>
        <fullName evidence="2">Type I secretion system membrane fusion protein PrsE</fullName>
    </submittedName>
</protein>
<feature type="transmembrane region" description="Helical" evidence="1">
    <location>
        <begin position="21"/>
        <end position="41"/>
    </location>
</feature>
<evidence type="ECO:0000313" key="2">
    <source>
        <dbReference type="EMBL" id="ODN65574.1"/>
    </source>
</evidence>
<dbReference type="Gene3D" id="2.40.50.100">
    <property type="match status" value="1"/>
</dbReference>
<keyword evidence="1" id="KW-0472">Membrane</keyword>
<comment type="caution">
    <text evidence="2">The sequence shown here is derived from an EMBL/GenBank/DDBJ whole genome shotgun (WGS) entry which is preliminary data.</text>
</comment>
<proteinExistence type="predicted"/>
<dbReference type="PANTHER" id="PTHR30386:SF17">
    <property type="entry name" value="ALKALINE PROTEASE SECRETION PROTEIN APRE"/>
    <property type="match status" value="1"/>
</dbReference>
<evidence type="ECO:0000313" key="3">
    <source>
        <dbReference type="Proteomes" id="UP000094622"/>
    </source>
</evidence>
<dbReference type="InterPro" id="IPR050739">
    <property type="entry name" value="MFP"/>
</dbReference>
<dbReference type="PANTHER" id="PTHR30386">
    <property type="entry name" value="MEMBRANE FUSION SUBUNIT OF EMRAB-TOLC MULTIDRUG EFFLUX PUMP"/>
    <property type="match status" value="1"/>
</dbReference>
<organism evidence="2 3">
    <name type="scientific">Methylobrevis pamukkalensis</name>
    <dbReference type="NCBI Taxonomy" id="1439726"/>
    <lineage>
        <taxon>Bacteria</taxon>
        <taxon>Pseudomonadati</taxon>
        <taxon>Pseudomonadota</taxon>
        <taxon>Alphaproteobacteria</taxon>
        <taxon>Hyphomicrobiales</taxon>
        <taxon>Pleomorphomonadaceae</taxon>
        <taxon>Methylobrevis</taxon>
    </lineage>
</organism>
<gene>
    <name evidence="2" type="primary">prsE_2</name>
    <name evidence="2" type="ORF">A6302_04518</name>
</gene>